<accession>A0ABV4T8G1</accession>
<comment type="caution">
    <text evidence="1">The sequence shown here is derived from an EMBL/GenBank/DDBJ whole genome shotgun (WGS) entry which is preliminary data.</text>
</comment>
<reference evidence="1 2" key="1">
    <citation type="submission" date="2023-03" db="EMBL/GenBank/DDBJ databases">
        <title>Speciation in Pyrococcus: adaptation to high temperature as a mechanism.</title>
        <authorList>
            <person name="Gu J."/>
        </authorList>
    </citation>
    <scope>NUCLEOTIDE SEQUENCE [LARGE SCALE GENOMIC DNA]</scope>
    <source>
        <strain evidence="1 2">LMOA34</strain>
    </source>
</reference>
<evidence type="ECO:0000313" key="2">
    <source>
        <dbReference type="Proteomes" id="UP001571980"/>
    </source>
</evidence>
<gene>
    <name evidence="1" type="ORF">P8X34_11045</name>
</gene>
<keyword evidence="2" id="KW-1185">Reference proteome</keyword>
<evidence type="ECO:0000313" key="1">
    <source>
        <dbReference type="EMBL" id="MFA4805263.1"/>
    </source>
</evidence>
<dbReference type="EMBL" id="JARRIG010000007">
    <property type="protein sequence ID" value="MFA4805263.1"/>
    <property type="molecule type" value="Genomic_DNA"/>
</dbReference>
<proteinExistence type="predicted"/>
<organism evidence="1 2">
    <name type="scientific">Pyrococcus kukulkanii</name>
    <dbReference type="NCBI Taxonomy" id="1609559"/>
    <lineage>
        <taxon>Archaea</taxon>
        <taxon>Methanobacteriati</taxon>
        <taxon>Methanobacteriota</taxon>
        <taxon>Thermococci</taxon>
        <taxon>Thermococcales</taxon>
        <taxon>Thermococcaceae</taxon>
        <taxon>Pyrococcus</taxon>
    </lineage>
</organism>
<protein>
    <submittedName>
        <fullName evidence="1">Uncharacterized protein</fullName>
    </submittedName>
</protein>
<dbReference type="Proteomes" id="UP001571980">
    <property type="component" value="Unassembled WGS sequence"/>
</dbReference>
<name>A0ABV4T8G1_9EURY</name>
<sequence>MLCARESSWGRMLLAVPTGSAKEIDGPEAFGVSNLALAIEMLNSVFAKEVLKLA</sequence>